<name>A0A8S9YFD3_9TREM</name>
<sequence>MLNSLKKKGKRTSYVVGNTERNNRNRCHDDAQDKKRGERPMTNKFTQPAISERKEEDLSSNELYCPLYERRYRQEPKLYS</sequence>
<keyword evidence="3" id="KW-1185">Reference proteome</keyword>
<feature type="compositionally biased region" description="Basic residues" evidence="1">
    <location>
        <begin position="1"/>
        <end position="11"/>
    </location>
</feature>
<feature type="compositionally biased region" description="Basic and acidic residues" evidence="1">
    <location>
        <begin position="21"/>
        <end position="41"/>
    </location>
</feature>
<protein>
    <submittedName>
        <fullName evidence="2">Uncharacterized protein</fullName>
    </submittedName>
</protein>
<accession>A0A8S9YFD3</accession>
<evidence type="ECO:0000313" key="2">
    <source>
        <dbReference type="EMBL" id="KAF7232625.1"/>
    </source>
</evidence>
<feature type="region of interest" description="Disordered" evidence="1">
    <location>
        <begin position="1"/>
        <end position="57"/>
    </location>
</feature>
<comment type="caution">
    <text evidence="2">The sequence shown here is derived from an EMBL/GenBank/DDBJ whole genome shotgun (WGS) entry which is preliminary data.</text>
</comment>
<dbReference type="Proteomes" id="UP000822476">
    <property type="component" value="Unassembled WGS sequence"/>
</dbReference>
<reference evidence="2" key="1">
    <citation type="submission" date="2019-07" db="EMBL/GenBank/DDBJ databases">
        <title>Annotation for the trematode Paragonimus miyazaki's.</title>
        <authorList>
            <person name="Choi Y.-J."/>
        </authorList>
    </citation>
    <scope>NUCLEOTIDE SEQUENCE</scope>
    <source>
        <strain evidence="2">Japan</strain>
    </source>
</reference>
<evidence type="ECO:0000313" key="3">
    <source>
        <dbReference type="Proteomes" id="UP000822476"/>
    </source>
</evidence>
<gene>
    <name evidence="2" type="ORF">EG68_12114</name>
</gene>
<organism evidence="2 3">
    <name type="scientific">Paragonimus skrjabini miyazakii</name>
    <dbReference type="NCBI Taxonomy" id="59628"/>
    <lineage>
        <taxon>Eukaryota</taxon>
        <taxon>Metazoa</taxon>
        <taxon>Spiralia</taxon>
        <taxon>Lophotrochozoa</taxon>
        <taxon>Platyhelminthes</taxon>
        <taxon>Trematoda</taxon>
        <taxon>Digenea</taxon>
        <taxon>Plagiorchiida</taxon>
        <taxon>Troglotremata</taxon>
        <taxon>Troglotrematidae</taxon>
        <taxon>Paragonimus</taxon>
    </lineage>
</organism>
<dbReference type="AlphaFoldDB" id="A0A8S9YFD3"/>
<proteinExistence type="predicted"/>
<dbReference type="EMBL" id="JTDE01021672">
    <property type="protein sequence ID" value="KAF7232625.1"/>
    <property type="molecule type" value="Genomic_DNA"/>
</dbReference>
<evidence type="ECO:0000256" key="1">
    <source>
        <dbReference type="SAM" id="MobiDB-lite"/>
    </source>
</evidence>